<keyword evidence="2" id="KW-1185">Reference proteome</keyword>
<evidence type="ECO:0008006" key="3">
    <source>
        <dbReference type="Google" id="ProtNLM"/>
    </source>
</evidence>
<dbReference type="Pfam" id="PF11306">
    <property type="entry name" value="DUF3108"/>
    <property type="match status" value="1"/>
</dbReference>
<accession>A0A7X3D2X8</accession>
<dbReference type="InterPro" id="IPR021457">
    <property type="entry name" value="DUF3108"/>
</dbReference>
<dbReference type="AlphaFoldDB" id="A0A7X3D2X8"/>
<evidence type="ECO:0000313" key="1">
    <source>
        <dbReference type="EMBL" id="MUH36936.1"/>
    </source>
</evidence>
<proteinExistence type="predicted"/>
<name>A0A7X3D2X8_9FLAO</name>
<dbReference type="Proteomes" id="UP000540519">
    <property type="component" value="Unassembled WGS sequence"/>
</dbReference>
<protein>
    <recommendedName>
        <fullName evidence="3">DUF3108 domain-containing protein</fullName>
    </recommendedName>
</protein>
<gene>
    <name evidence="1" type="ORF">D9O36_13870</name>
</gene>
<sequence>MKDMIFLLIYMVGFAFQVTAQEIPLSPMNNPANINLLQTETTKMSWTMLQDSKEVKIGEVVTDIKKGEDSVTIITRVVLKQSPVTWVDSTIVRTYDFAPIYHSSYNQQRDMVLRFGEKITGFFLDKDTGAKTQLDEEVSMPFFDSNFYPQLIRLLPFEENFSKTISIFDYNPKLKTGVITATIRGVEEVNFEHEGKSVAVWKVEVTDDISNNLTTSVYYLNKYNRKILRQEIHLGGKTMVMRIVG</sequence>
<dbReference type="EMBL" id="RCNR01000028">
    <property type="protein sequence ID" value="MUH36936.1"/>
    <property type="molecule type" value="Genomic_DNA"/>
</dbReference>
<reference evidence="1 2" key="1">
    <citation type="journal article" date="2019" name="Mar. Drugs">
        <title>Comparative Genomics and CAZyme Genome Repertoires of Marine Zobellia amurskyensis KMM 3526(T) and Zobellia laminariae KMM 3676(T).</title>
        <authorList>
            <person name="Chernysheva N."/>
            <person name="Bystritskaya E."/>
            <person name="Stenkova A."/>
            <person name="Golovkin I."/>
            <person name="Nedashkovskaya O."/>
            <person name="Isaeva M."/>
        </authorList>
    </citation>
    <scope>NUCLEOTIDE SEQUENCE [LARGE SCALE GENOMIC DNA]</scope>
    <source>
        <strain evidence="1 2">KMM 3526</strain>
    </source>
</reference>
<organism evidence="1 2">
    <name type="scientific">Zobellia amurskyensis</name>
    <dbReference type="NCBI Taxonomy" id="248905"/>
    <lineage>
        <taxon>Bacteria</taxon>
        <taxon>Pseudomonadati</taxon>
        <taxon>Bacteroidota</taxon>
        <taxon>Flavobacteriia</taxon>
        <taxon>Flavobacteriales</taxon>
        <taxon>Flavobacteriaceae</taxon>
        <taxon>Zobellia</taxon>
    </lineage>
</organism>
<comment type="caution">
    <text evidence="1">The sequence shown here is derived from an EMBL/GenBank/DDBJ whole genome shotgun (WGS) entry which is preliminary data.</text>
</comment>
<evidence type="ECO:0000313" key="2">
    <source>
        <dbReference type="Proteomes" id="UP000540519"/>
    </source>
</evidence>